<organism evidence="1 2">
    <name type="scientific">Aspergillus keveii</name>
    <dbReference type="NCBI Taxonomy" id="714993"/>
    <lineage>
        <taxon>Eukaryota</taxon>
        <taxon>Fungi</taxon>
        <taxon>Dikarya</taxon>
        <taxon>Ascomycota</taxon>
        <taxon>Pezizomycotina</taxon>
        <taxon>Eurotiomycetes</taxon>
        <taxon>Eurotiomycetidae</taxon>
        <taxon>Eurotiales</taxon>
        <taxon>Aspergillaceae</taxon>
        <taxon>Aspergillus</taxon>
        <taxon>Aspergillus subgen. Nidulantes</taxon>
    </lineage>
</organism>
<keyword evidence="2" id="KW-1185">Reference proteome</keyword>
<proteinExistence type="predicted"/>
<protein>
    <submittedName>
        <fullName evidence="1">Uncharacterized protein</fullName>
    </submittedName>
</protein>
<name>A0ABR4FPV8_9EURO</name>
<accession>A0ABR4FPV8</accession>
<reference evidence="1 2" key="1">
    <citation type="submission" date="2024-07" db="EMBL/GenBank/DDBJ databases">
        <title>Section-level genome sequencing and comparative genomics of Aspergillus sections Usti and Cavernicolus.</title>
        <authorList>
            <consortium name="Lawrence Berkeley National Laboratory"/>
            <person name="Nybo J.L."/>
            <person name="Vesth T.C."/>
            <person name="Theobald S."/>
            <person name="Frisvad J.C."/>
            <person name="Larsen T.O."/>
            <person name="Kjaerboelling I."/>
            <person name="Rothschild-Mancinelli K."/>
            <person name="Lyhne E.K."/>
            <person name="Kogle M.E."/>
            <person name="Barry K."/>
            <person name="Clum A."/>
            <person name="Na H."/>
            <person name="Ledsgaard L."/>
            <person name="Lin J."/>
            <person name="Lipzen A."/>
            <person name="Kuo A."/>
            <person name="Riley R."/>
            <person name="Mondo S."/>
            <person name="Labutti K."/>
            <person name="Haridas S."/>
            <person name="Pangalinan J."/>
            <person name="Salamov A.A."/>
            <person name="Simmons B.A."/>
            <person name="Magnuson J.K."/>
            <person name="Chen J."/>
            <person name="Drula E."/>
            <person name="Henrissat B."/>
            <person name="Wiebenga A."/>
            <person name="Lubbers R.J."/>
            <person name="Gomes A.C."/>
            <person name="Makela M.R."/>
            <person name="Stajich J."/>
            <person name="Grigoriev I.V."/>
            <person name="Mortensen U.H."/>
            <person name="De Vries R.P."/>
            <person name="Baker S.E."/>
            <person name="Andersen M.R."/>
        </authorList>
    </citation>
    <scope>NUCLEOTIDE SEQUENCE [LARGE SCALE GENOMIC DNA]</scope>
    <source>
        <strain evidence="1 2">CBS 209.92</strain>
    </source>
</reference>
<dbReference type="Proteomes" id="UP001610563">
    <property type="component" value="Unassembled WGS sequence"/>
</dbReference>
<gene>
    <name evidence="1" type="ORF">BJX66DRAFT_315147</name>
</gene>
<evidence type="ECO:0000313" key="2">
    <source>
        <dbReference type="Proteomes" id="UP001610563"/>
    </source>
</evidence>
<comment type="caution">
    <text evidence="1">The sequence shown here is derived from an EMBL/GenBank/DDBJ whole genome shotgun (WGS) entry which is preliminary data.</text>
</comment>
<evidence type="ECO:0000313" key="1">
    <source>
        <dbReference type="EMBL" id="KAL2785270.1"/>
    </source>
</evidence>
<sequence length="194" mass="21244">MRVLWGSRRGIKGPWTRPFLLSFINSRASLLSTTSCTIHLPTNQPSNPIQPNPSTTTMKLTITLSASLSLLSITTAQYSGTITSENRGSCPIPLQSGDQTAFTWSPDAGSTCFEIPQEAYYTEEYHASLVGYAELPDAKAPLYFGACTSAKCDDCTLVDVKKRTDRPGTVESECVEFNRGERFLFVGGVEKEEL</sequence>
<dbReference type="EMBL" id="JBFTWV010000149">
    <property type="protein sequence ID" value="KAL2785270.1"/>
    <property type="molecule type" value="Genomic_DNA"/>
</dbReference>